<dbReference type="STRING" id="1314674.A0A0D7B3K0"/>
<dbReference type="SMART" id="SM00829">
    <property type="entry name" value="PKS_ER"/>
    <property type="match status" value="1"/>
</dbReference>
<dbReference type="PANTHER" id="PTHR42683">
    <property type="entry name" value="ALDEHYDE REDUCTASE"/>
    <property type="match status" value="1"/>
</dbReference>
<dbReference type="InterPro" id="IPR013154">
    <property type="entry name" value="ADH-like_N"/>
</dbReference>
<dbReference type="PROSITE" id="PS00065">
    <property type="entry name" value="D_2_HYDROXYACID_DH_1"/>
    <property type="match status" value="1"/>
</dbReference>
<keyword evidence="3 5" id="KW-0862">Zinc</keyword>
<keyword evidence="4" id="KW-0560">Oxidoreductase</keyword>
<dbReference type="AlphaFoldDB" id="A0A0D7B3K0"/>
<comment type="similarity">
    <text evidence="5">Belongs to the zinc-containing alcohol dehydrogenase family.</text>
</comment>
<dbReference type="InterPro" id="IPR029752">
    <property type="entry name" value="D-isomer_DH_CS1"/>
</dbReference>
<evidence type="ECO:0000313" key="7">
    <source>
        <dbReference type="EMBL" id="KIY64734.1"/>
    </source>
</evidence>
<evidence type="ECO:0000259" key="6">
    <source>
        <dbReference type="SMART" id="SM00829"/>
    </source>
</evidence>
<dbReference type="SUPFAM" id="SSF50129">
    <property type="entry name" value="GroES-like"/>
    <property type="match status" value="1"/>
</dbReference>
<dbReference type="Gene3D" id="3.90.180.10">
    <property type="entry name" value="Medium-chain alcohol dehydrogenases, catalytic domain"/>
    <property type="match status" value="1"/>
</dbReference>
<dbReference type="Pfam" id="PF08240">
    <property type="entry name" value="ADH_N"/>
    <property type="match status" value="1"/>
</dbReference>
<dbReference type="InterPro" id="IPR011032">
    <property type="entry name" value="GroES-like_sf"/>
</dbReference>
<dbReference type="GO" id="GO:0016616">
    <property type="term" value="F:oxidoreductase activity, acting on the CH-OH group of donors, NAD or NADP as acceptor"/>
    <property type="evidence" value="ECO:0007669"/>
    <property type="project" value="InterPro"/>
</dbReference>
<evidence type="ECO:0000256" key="2">
    <source>
        <dbReference type="ARBA" id="ARBA00022723"/>
    </source>
</evidence>
<dbReference type="OrthoDB" id="1879366at2759"/>
<reference evidence="7 8" key="1">
    <citation type="journal article" date="2015" name="Fungal Genet. Biol.">
        <title>Evolution of novel wood decay mechanisms in Agaricales revealed by the genome sequences of Fistulina hepatica and Cylindrobasidium torrendii.</title>
        <authorList>
            <person name="Floudas D."/>
            <person name="Held B.W."/>
            <person name="Riley R."/>
            <person name="Nagy L.G."/>
            <person name="Koehler G."/>
            <person name="Ransdell A.S."/>
            <person name="Younus H."/>
            <person name="Chow J."/>
            <person name="Chiniquy J."/>
            <person name="Lipzen A."/>
            <person name="Tritt A."/>
            <person name="Sun H."/>
            <person name="Haridas S."/>
            <person name="LaButti K."/>
            <person name="Ohm R.A."/>
            <person name="Kues U."/>
            <person name="Blanchette R.A."/>
            <person name="Grigoriev I.V."/>
            <person name="Minto R.E."/>
            <person name="Hibbett D.S."/>
        </authorList>
    </citation>
    <scope>NUCLEOTIDE SEQUENCE [LARGE SCALE GENOMIC DNA]</scope>
    <source>
        <strain evidence="7 8">FP15055 ss-10</strain>
    </source>
</reference>
<proteinExistence type="inferred from homology"/>
<name>A0A0D7B3K0_9AGAR</name>
<dbReference type="InterPro" id="IPR036291">
    <property type="entry name" value="NAD(P)-bd_dom_sf"/>
</dbReference>
<dbReference type="SUPFAM" id="SSF51735">
    <property type="entry name" value="NAD(P)-binding Rossmann-fold domains"/>
    <property type="match status" value="1"/>
</dbReference>
<dbReference type="GO" id="GO:0008270">
    <property type="term" value="F:zinc ion binding"/>
    <property type="evidence" value="ECO:0007669"/>
    <property type="project" value="InterPro"/>
</dbReference>
<dbReference type="InterPro" id="IPR047109">
    <property type="entry name" value="CAD-like"/>
</dbReference>
<dbReference type="PROSITE" id="PS00059">
    <property type="entry name" value="ADH_ZINC"/>
    <property type="match status" value="1"/>
</dbReference>
<comment type="cofactor">
    <cofactor evidence="1 5">
        <name>Zn(2+)</name>
        <dbReference type="ChEBI" id="CHEBI:29105"/>
    </cofactor>
</comment>
<accession>A0A0D7B3K0</accession>
<dbReference type="InterPro" id="IPR020843">
    <property type="entry name" value="ER"/>
</dbReference>
<dbReference type="FunFam" id="3.40.50.720:FF:000022">
    <property type="entry name" value="Cinnamyl alcohol dehydrogenase"/>
    <property type="match status" value="1"/>
</dbReference>
<dbReference type="EMBL" id="KN880621">
    <property type="protein sequence ID" value="KIY64734.1"/>
    <property type="molecule type" value="Genomic_DNA"/>
</dbReference>
<feature type="domain" description="Enoyl reductase (ER)" evidence="6">
    <location>
        <begin position="10"/>
        <end position="331"/>
    </location>
</feature>
<dbReference type="InterPro" id="IPR013149">
    <property type="entry name" value="ADH-like_C"/>
</dbReference>
<dbReference type="Gene3D" id="3.40.50.720">
    <property type="entry name" value="NAD(P)-binding Rossmann-like Domain"/>
    <property type="match status" value="1"/>
</dbReference>
<keyword evidence="2 5" id="KW-0479">Metal-binding</keyword>
<evidence type="ECO:0000256" key="5">
    <source>
        <dbReference type="RuleBase" id="RU361277"/>
    </source>
</evidence>
<dbReference type="InterPro" id="IPR002328">
    <property type="entry name" value="ADH_Zn_CS"/>
</dbReference>
<dbReference type="Pfam" id="PF00107">
    <property type="entry name" value="ADH_zinc_N"/>
    <property type="match status" value="1"/>
</dbReference>
<gene>
    <name evidence="7" type="ORF">CYLTODRAFT_492879</name>
</gene>
<organism evidence="7 8">
    <name type="scientific">Cylindrobasidium torrendii FP15055 ss-10</name>
    <dbReference type="NCBI Taxonomy" id="1314674"/>
    <lineage>
        <taxon>Eukaryota</taxon>
        <taxon>Fungi</taxon>
        <taxon>Dikarya</taxon>
        <taxon>Basidiomycota</taxon>
        <taxon>Agaricomycotina</taxon>
        <taxon>Agaricomycetes</taxon>
        <taxon>Agaricomycetidae</taxon>
        <taxon>Agaricales</taxon>
        <taxon>Marasmiineae</taxon>
        <taxon>Physalacriaceae</taxon>
        <taxon>Cylindrobasidium</taxon>
    </lineage>
</organism>
<evidence type="ECO:0000256" key="1">
    <source>
        <dbReference type="ARBA" id="ARBA00001947"/>
    </source>
</evidence>
<evidence type="ECO:0000313" key="8">
    <source>
        <dbReference type="Proteomes" id="UP000054007"/>
    </source>
</evidence>
<evidence type="ECO:0000256" key="3">
    <source>
        <dbReference type="ARBA" id="ARBA00022833"/>
    </source>
</evidence>
<dbReference type="Proteomes" id="UP000054007">
    <property type="component" value="Unassembled WGS sequence"/>
</dbReference>
<protein>
    <submittedName>
        <fullName evidence="7">NADP-dependent alcohol dehydrogenase</fullName>
    </submittedName>
</protein>
<evidence type="ECO:0000256" key="4">
    <source>
        <dbReference type="ARBA" id="ARBA00023002"/>
    </source>
</evidence>
<keyword evidence="8" id="KW-1185">Reference proteome</keyword>
<dbReference type="CDD" id="cd05283">
    <property type="entry name" value="CAD1"/>
    <property type="match status" value="1"/>
</dbReference>
<sequence length="335" mass="36900">MGYTGVTFRGSASGEIVKGTFTRDALKGREVLIKITHSGLCGTDLHLIHADQVLGHEGVGVIAELGPEATKFKVGDRVGWGVIYSTCHKCQFCLDGQDQYCTDKEEFMFTNTDQGSLGEISVYKEDWLFKIPDNVKSEHAAPLMCGGATVFTPLLEHCKPTDRVGIVGIGGLGHLAIQFAARMGCEVVVFSGTNSKREEALSMGAHEFYATKDVQDFATLNVKKPIDRLVVTTATLPDWEQYFKVLANKATVIPLTLTFGKMEIPFFQFLTRGYNVLGSILASRQGYSDMLDFCGRNKVFPVIEKFPLTRDGVTEAVEKLQSGKMRYRGVLTNEK</sequence>